<dbReference type="InterPro" id="IPR006128">
    <property type="entry name" value="Lipoprotein_PsaA-like"/>
</dbReference>
<evidence type="ECO:0000313" key="7">
    <source>
        <dbReference type="Proteomes" id="UP000301475"/>
    </source>
</evidence>
<feature type="chain" id="PRO_5020232311" evidence="5">
    <location>
        <begin position="21"/>
        <end position="310"/>
    </location>
</feature>
<dbReference type="PANTHER" id="PTHR42953:SF3">
    <property type="entry name" value="HIGH-AFFINITY ZINC UPTAKE SYSTEM PROTEIN ZNUA"/>
    <property type="match status" value="1"/>
</dbReference>
<accession>A0A4P8XXN7</accession>
<dbReference type="OrthoDB" id="9810636at2"/>
<dbReference type="GO" id="GO:0007155">
    <property type="term" value="P:cell adhesion"/>
    <property type="evidence" value="ECO:0007669"/>
    <property type="project" value="InterPro"/>
</dbReference>
<reference evidence="6 7" key="1">
    <citation type="submission" date="2019-04" db="EMBL/GenBank/DDBJ databases">
        <authorList>
            <person name="Embree M."/>
            <person name="Gaffney J.R."/>
        </authorList>
    </citation>
    <scope>NUCLEOTIDE SEQUENCE [LARGE SCALE GENOMIC DNA]</scope>
    <source>
        <strain evidence="6 7">JE7A12</strain>
    </source>
</reference>
<dbReference type="PRINTS" id="PR00690">
    <property type="entry name" value="ADHESNFAMILY"/>
</dbReference>
<organism evidence="6 7">
    <name type="scientific">Ruminococcus bovis</name>
    <dbReference type="NCBI Taxonomy" id="2564099"/>
    <lineage>
        <taxon>Bacteria</taxon>
        <taxon>Bacillati</taxon>
        <taxon>Bacillota</taxon>
        <taxon>Clostridia</taxon>
        <taxon>Eubacteriales</taxon>
        <taxon>Oscillospiraceae</taxon>
        <taxon>Ruminococcus</taxon>
    </lineage>
</organism>
<dbReference type="KEGG" id="ruj:E5Z56_09110"/>
<evidence type="ECO:0000256" key="4">
    <source>
        <dbReference type="RuleBase" id="RU003512"/>
    </source>
</evidence>
<sequence>MFLKKIISIFLLFVVTFAFCSCGEVKKSTDKISVVTTIFPYYDFARSVSKGTCDVDMLLKPGSDVHSFEPTPSDIIKIRNADLFIYNGGESDEWVDSILESLGDTDKPVVMKMTDYVKPLAEMDADHHAEDEEDEHIWTSLDNAKTLVSKISDEVSKLDQKHKTVYNKNSLDYIEKISKVQIEIENTVNSSKSKKIVVGDRFPLLYFATEFSLDWECAFPGCSTETEPSLDRLSKLTDTIEKDKIKTILKLEMSENKVADTLADETNTKVRTFYSAESVSKEDFANNVTYVDLMKRNNNALKEALSNDTN</sequence>
<keyword evidence="3 5" id="KW-0732">Signal</keyword>
<name>A0A4P8XXN7_9FIRM</name>
<protein>
    <submittedName>
        <fullName evidence="6">Zinc ABC transporter substrate-binding protein</fullName>
    </submittedName>
</protein>
<gene>
    <name evidence="6" type="ORF">E5Z56_09110</name>
</gene>
<dbReference type="InterPro" id="IPR006129">
    <property type="entry name" value="AdhesinB"/>
</dbReference>
<dbReference type="PRINTS" id="PR00691">
    <property type="entry name" value="ADHESINB"/>
</dbReference>
<dbReference type="AlphaFoldDB" id="A0A4P8XXN7"/>
<dbReference type="GO" id="GO:0046872">
    <property type="term" value="F:metal ion binding"/>
    <property type="evidence" value="ECO:0007669"/>
    <property type="project" value="InterPro"/>
</dbReference>
<dbReference type="Pfam" id="PF01297">
    <property type="entry name" value="ZnuA"/>
    <property type="match status" value="1"/>
</dbReference>
<evidence type="ECO:0000256" key="1">
    <source>
        <dbReference type="ARBA" id="ARBA00011028"/>
    </source>
</evidence>
<dbReference type="PANTHER" id="PTHR42953">
    <property type="entry name" value="HIGH-AFFINITY ZINC UPTAKE SYSTEM PROTEIN ZNUA-RELATED"/>
    <property type="match status" value="1"/>
</dbReference>
<dbReference type="EMBL" id="CP039381">
    <property type="protein sequence ID" value="QCT07502.1"/>
    <property type="molecule type" value="Genomic_DNA"/>
</dbReference>
<dbReference type="SUPFAM" id="SSF53807">
    <property type="entry name" value="Helical backbone' metal receptor"/>
    <property type="match status" value="1"/>
</dbReference>
<keyword evidence="7" id="KW-1185">Reference proteome</keyword>
<evidence type="ECO:0000256" key="3">
    <source>
        <dbReference type="ARBA" id="ARBA00022729"/>
    </source>
</evidence>
<feature type="signal peptide" evidence="5">
    <location>
        <begin position="1"/>
        <end position="20"/>
    </location>
</feature>
<dbReference type="Gene3D" id="3.40.50.1980">
    <property type="entry name" value="Nitrogenase molybdenum iron protein domain"/>
    <property type="match status" value="2"/>
</dbReference>
<keyword evidence="2 4" id="KW-0813">Transport</keyword>
<evidence type="ECO:0000256" key="2">
    <source>
        <dbReference type="ARBA" id="ARBA00022448"/>
    </source>
</evidence>
<dbReference type="InterPro" id="IPR050492">
    <property type="entry name" value="Bact_metal-bind_prot9"/>
</dbReference>
<dbReference type="Proteomes" id="UP000301475">
    <property type="component" value="Chromosome"/>
</dbReference>
<evidence type="ECO:0000313" key="6">
    <source>
        <dbReference type="EMBL" id="QCT07502.1"/>
    </source>
</evidence>
<dbReference type="GO" id="GO:0030001">
    <property type="term" value="P:metal ion transport"/>
    <property type="evidence" value="ECO:0007669"/>
    <property type="project" value="InterPro"/>
</dbReference>
<proteinExistence type="inferred from homology"/>
<dbReference type="PROSITE" id="PS51257">
    <property type="entry name" value="PROKAR_LIPOPROTEIN"/>
    <property type="match status" value="1"/>
</dbReference>
<evidence type="ECO:0000256" key="5">
    <source>
        <dbReference type="SAM" id="SignalP"/>
    </source>
</evidence>
<dbReference type="InterPro" id="IPR006127">
    <property type="entry name" value="ZnuA-like"/>
</dbReference>
<comment type="similarity">
    <text evidence="1 4">Belongs to the bacterial solute-binding protein 9 family.</text>
</comment>